<dbReference type="EMBL" id="SJPN01000003">
    <property type="protein sequence ID" value="TWU04875.1"/>
    <property type="molecule type" value="Genomic_DNA"/>
</dbReference>
<dbReference type="AlphaFoldDB" id="A0A5C6AXX8"/>
<accession>A0A5C6AXX8</accession>
<keyword evidence="2" id="KW-1185">Reference proteome</keyword>
<evidence type="ECO:0000313" key="2">
    <source>
        <dbReference type="Proteomes" id="UP000320176"/>
    </source>
</evidence>
<organism evidence="1 2">
    <name type="scientific">Stieleria varia</name>
    <dbReference type="NCBI Taxonomy" id="2528005"/>
    <lineage>
        <taxon>Bacteria</taxon>
        <taxon>Pseudomonadati</taxon>
        <taxon>Planctomycetota</taxon>
        <taxon>Planctomycetia</taxon>
        <taxon>Pirellulales</taxon>
        <taxon>Pirellulaceae</taxon>
        <taxon>Stieleria</taxon>
    </lineage>
</organism>
<comment type="caution">
    <text evidence="1">The sequence shown here is derived from an EMBL/GenBank/DDBJ whole genome shotgun (WGS) entry which is preliminary data.</text>
</comment>
<evidence type="ECO:0000313" key="1">
    <source>
        <dbReference type="EMBL" id="TWU04875.1"/>
    </source>
</evidence>
<reference evidence="1 2" key="1">
    <citation type="submission" date="2019-02" db="EMBL/GenBank/DDBJ databases">
        <title>Deep-cultivation of Planctomycetes and their phenomic and genomic characterization uncovers novel biology.</title>
        <authorList>
            <person name="Wiegand S."/>
            <person name="Jogler M."/>
            <person name="Boedeker C."/>
            <person name="Pinto D."/>
            <person name="Vollmers J."/>
            <person name="Rivas-Marin E."/>
            <person name="Kohn T."/>
            <person name="Peeters S.H."/>
            <person name="Heuer A."/>
            <person name="Rast P."/>
            <person name="Oberbeckmann S."/>
            <person name="Bunk B."/>
            <person name="Jeske O."/>
            <person name="Meyerdierks A."/>
            <person name="Storesund J.E."/>
            <person name="Kallscheuer N."/>
            <person name="Luecker S."/>
            <person name="Lage O.M."/>
            <person name="Pohl T."/>
            <person name="Merkel B.J."/>
            <person name="Hornburger P."/>
            <person name="Mueller R.-W."/>
            <person name="Bruemmer F."/>
            <person name="Labrenz M."/>
            <person name="Spormann A.M."/>
            <person name="Op Den Camp H."/>
            <person name="Overmann J."/>
            <person name="Amann R."/>
            <person name="Jetten M.S.M."/>
            <person name="Mascher T."/>
            <person name="Medema M.H."/>
            <person name="Devos D.P."/>
            <person name="Kaster A.-K."/>
            <person name="Ovreas L."/>
            <person name="Rohde M."/>
            <person name="Galperin M.Y."/>
            <person name="Jogler C."/>
        </authorList>
    </citation>
    <scope>NUCLEOTIDE SEQUENCE [LARGE SCALE GENOMIC DNA]</scope>
    <source>
        <strain evidence="1 2">Pla52n</strain>
    </source>
</reference>
<name>A0A5C6AXX8_9BACT</name>
<protein>
    <submittedName>
        <fullName evidence="1">Uncharacterized protein</fullName>
    </submittedName>
</protein>
<proteinExistence type="predicted"/>
<dbReference type="Proteomes" id="UP000320176">
    <property type="component" value="Unassembled WGS sequence"/>
</dbReference>
<sequence>MQTSSNSPLRNVTSINAVMDFARNPMREEFWRIPLPSAAVNVSLFLKRVCRDHEVSL</sequence>
<gene>
    <name evidence="1" type="ORF">Pla52n_29200</name>
</gene>